<feature type="compositionally biased region" description="Basic and acidic residues" evidence="2">
    <location>
        <begin position="169"/>
        <end position="179"/>
    </location>
</feature>
<feature type="region of interest" description="Disordered" evidence="2">
    <location>
        <begin position="1"/>
        <end position="22"/>
    </location>
</feature>
<feature type="domain" description="Bud22" evidence="3">
    <location>
        <begin position="18"/>
        <end position="450"/>
    </location>
</feature>
<proteinExistence type="predicted"/>
<keyword evidence="5" id="KW-1185">Reference proteome</keyword>
<dbReference type="InterPro" id="IPR015158">
    <property type="entry name" value="Bud22_dom"/>
</dbReference>
<dbReference type="InterPro" id="IPR037393">
    <property type="entry name" value="Bud22/SRFB1"/>
</dbReference>
<feature type="compositionally biased region" description="Acidic residues" evidence="2">
    <location>
        <begin position="183"/>
        <end position="198"/>
    </location>
</feature>
<feature type="compositionally biased region" description="Basic and acidic residues" evidence="2">
    <location>
        <begin position="346"/>
        <end position="356"/>
    </location>
</feature>
<dbReference type="Proteomes" id="UP000738349">
    <property type="component" value="Unassembled WGS sequence"/>
</dbReference>
<accession>A0A9P9JIK4</accession>
<dbReference type="GO" id="GO:0030490">
    <property type="term" value="P:maturation of SSU-rRNA"/>
    <property type="evidence" value="ECO:0007669"/>
    <property type="project" value="TreeGrafter"/>
</dbReference>
<evidence type="ECO:0000259" key="3">
    <source>
        <dbReference type="Pfam" id="PF09073"/>
    </source>
</evidence>
<gene>
    <name evidence="4" type="ORF">EDB81DRAFT_939786</name>
</gene>
<evidence type="ECO:0000313" key="4">
    <source>
        <dbReference type="EMBL" id="KAH7175661.1"/>
    </source>
</evidence>
<dbReference type="OrthoDB" id="3364872at2759"/>
<dbReference type="PANTHER" id="PTHR23325:SF1">
    <property type="entry name" value="SERUM RESPONSE FACTOR-BINDING PROTEIN 1"/>
    <property type="match status" value="1"/>
</dbReference>
<organism evidence="4 5">
    <name type="scientific">Dactylonectria macrodidyma</name>
    <dbReference type="NCBI Taxonomy" id="307937"/>
    <lineage>
        <taxon>Eukaryota</taxon>
        <taxon>Fungi</taxon>
        <taxon>Dikarya</taxon>
        <taxon>Ascomycota</taxon>
        <taxon>Pezizomycotina</taxon>
        <taxon>Sordariomycetes</taxon>
        <taxon>Hypocreomycetidae</taxon>
        <taxon>Hypocreales</taxon>
        <taxon>Nectriaceae</taxon>
        <taxon>Dactylonectria</taxon>
    </lineage>
</organism>
<evidence type="ECO:0000256" key="1">
    <source>
        <dbReference type="ARBA" id="ARBA00023054"/>
    </source>
</evidence>
<feature type="compositionally biased region" description="Acidic residues" evidence="2">
    <location>
        <begin position="206"/>
        <end position="223"/>
    </location>
</feature>
<protein>
    <submittedName>
        <fullName evidence="4">Bud-site selection protein</fullName>
    </submittedName>
</protein>
<dbReference type="AlphaFoldDB" id="A0A9P9JIK4"/>
<dbReference type="PANTHER" id="PTHR23325">
    <property type="entry name" value="SERUM RESPONSE FACTOR-BINDING"/>
    <property type="match status" value="1"/>
</dbReference>
<feature type="compositionally biased region" description="Basic and acidic residues" evidence="2">
    <location>
        <begin position="367"/>
        <end position="379"/>
    </location>
</feature>
<dbReference type="EMBL" id="JAGMUV010000001">
    <property type="protein sequence ID" value="KAH7175661.1"/>
    <property type="molecule type" value="Genomic_DNA"/>
</dbReference>
<dbReference type="Pfam" id="PF09073">
    <property type="entry name" value="BUD22"/>
    <property type="match status" value="1"/>
</dbReference>
<evidence type="ECO:0000256" key="2">
    <source>
        <dbReference type="SAM" id="MobiDB-lite"/>
    </source>
</evidence>
<name>A0A9P9JIK4_9HYPO</name>
<comment type="caution">
    <text evidence="4">The sequence shown here is derived from an EMBL/GenBank/DDBJ whole genome shotgun (WGS) entry which is preliminary data.</text>
</comment>
<reference evidence="4" key="1">
    <citation type="journal article" date="2021" name="Nat. Commun.">
        <title>Genetic determinants of endophytism in the Arabidopsis root mycobiome.</title>
        <authorList>
            <person name="Mesny F."/>
            <person name="Miyauchi S."/>
            <person name="Thiergart T."/>
            <person name="Pickel B."/>
            <person name="Atanasova L."/>
            <person name="Karlsson M."/>
            <person name="Huettel B."/>
            <person name="Barry K.W."/>
            <person name="Haridas S."/>
            <person name="Chen C."/>
            <person name="Bauer D."/>
            <person name="Andreopoulos W."/>
            <person name="Pangilinan J."/>
            <person name="LaButti K."/>
            <person name="Riley R."/>
            <person name="Lipzen A."/>
            <person name="Clum A."/>
            <person name="Drula E."/>
            <person name="Henrissat B."/>
            <person name="Kohler A."/>
            <person name="Grigoriev I.V."/>
            <person name="Martin F.M."/>
            <person name="Hacquard S."/>
        </authorList>
    </citation>
    <scope>NUCLEOTIDE SEQUENCE</scope>
    <source>
        <strain evidence="4">MPI-CAGE-AT-0147</strain>
    </source>
</reference>
<evidence type="ECO:0000313" key="5">
    <source>
        <dbReference type="Proteomes" id="UP000738349"/>
    </source>
</evidence>
<feature type="compositionally biased region" description="Basic and acidic residues" evidence="2">
    <location>
        <begin position="406"/>
        <end position="422"/>
    </location>
</feature>
<feature type="compositionally biased region" description="Basic and acidic residues" evidence="2">
    <location>
        <begin position="245"/>
        <end position="257"/>
    </location>
</feature>
<feature type="region of interest" description="Disordered" evidence="2">
    <location>
        <begin position="148"/>
        <end position="450"/>
    </location>
</feature>
<sequence>MSKRKRSSEPTLQERLNKHSDEISRALKAAKGLERQRLSKRVHENGVTPEKKERLEREITVLKSLDLHQTARAHMHGSLLKVKAIAESEDLPEDLRRGLAKPNLSEEERVALHNVTSGLYNRDPVKQAVDRAVTAVCEFLNVPVPKKGKRVRKGKQDKEEQDDQLASKGEGKEKQKDEQVPEVNEEDVVESVEDDEESDFRGFSDEPGEAEELDSEEEADEEEKFSQYDHLLGGSSDEEEDDFADERFERFRGKETVNLDDISLSGSGADSDSEPEDEESSRSPSPPPAKKKKKEKSSSSSAPGRPTGSTFLPSLMGGYISGSESASDVDVAPAKKRRGQRQRQAIWEKKFGEKAKHLQNPVKPQRGGRDSGWDMRRGAVEGADAGTPWKKGIRNPLVRQGGGGSRAEKVDRPPPKKDDEGVLHPSWEAMKKAKESQKTASFAGSKITFD</sequence>
<dbReference type="GO" id="GO:0005634">
    <property type="term" value="C:nucleus"/>
    <property type="evidence" value="ECO:0007669"/>
    <property type="project" value="TreeGrafter"/>
</dbReference>
<dbReference type="GO" id="GO:0030686">
    <property type="term" value="C:90S preribosome"/>
    <property type="evidence" value="ECO:0007669"/>
    <property type="project" value="TreeGrafter"/>
</dbReference>
<keyword evidence="1" id="KW-0175">Coiled coil</keyword>